<evidence type="ECO:0008006" key="7">
    <source>
        <dbReference type="Google" id="ProtNLM"/>
    </source>
</evidence>
<dbReference type="GO" id="GO:0005524">
    <property type="term" value="F:ATP binding"/>
    <property type="evidence" value="ECO:0007669"/>
    <property type="project" value="UniProtKB-KW"/>
</dbReference>
<accession>A0A455U831</accession>
<evidence type="ECO:0000313" key="6">
    <source>
        <dbReference type="Proteomes" id="UP000320231"/>
    </source>
</evidence>
<dbReference type="GO" id="GO:0016787">
    <property type="term" value="F:hydrolase activity"/>
    <property type="evidence" value="ECO:0007669"/>
    <property type="project" value="UniProtKB-KW"/>
</dbReference>
<dbReference type="GO" id="GO:0005829">
    <property type="term" value="C:cytosol"/>
    <property type="evidence" value="ECO:0007669"/>
    <property type="project" value="TreeGrafter"/>
</dbReference>
<keyword evidence="1" id="KW-0547">Nucleotide-binding</keyword>
<sequence length="85" mass="9722">MIEVAPRNATAEKIEQAIYRVDREKKRELLAHLIQQNGWFQVLVFTRTKHGANRLAEQLSKQEIPAMAIHGNKSQGSPHARFNGF</sequence>
<name>A0A455U831_9GAMM</name>
<dbReference type="InterPro" id="IPR050079">
    <property type="entry name" value="DEAD_box_RNA_helicase"/>
</dbReference>
<keyword evidence="3" id="KW-0347">Helicase</keyword>
<dbReference type="PANTHER" id="PTHR47959">
    <property type="entry name" value="ATP-DEPENDENT RNA HELICASE RHLE-RELATED"/>
    <property type="match status" value="1"/>
</dbReference>
<keyword evidence="4" id="KW-0067">ATP-binding</keyword>
<dbReference type="Proteomes" id="UP000320231">
    <property type="component" value="Chromosome"/>
</dbReference>
<evidence type="ECO:0000256" key="2">
    <source>
        <dbReference type="ARBA" id="ARBA00022801"/>
    </source>
</evidence>
<dbReference type="PANTHER" id="PTHR47959:SF13">
    <property type="entry name" value="ATP-DEPENDENT RNA HELICASE RHLE"/>
    <property type="match status" value="1"/>
</dbReference>
<dbReference type="EMBL" id="AP019514">
    <property type="protein sequence ID" value="BBI62286.1"/>
    <property type="molecule type" value="Genomic_DNA"/>
</dbReference>
<keyword evidence="2" id="KW-0378">Hydrolase</keyword>
<proteinExistence type="predicted"/>
<organism evidence="5 6">
    <name type="scientific">Vreelandella sulfidaeris</name>
    <dbReference type="NCBI Taxonomy" id="115553"/>
    <lineage>
        <taxon>Bacteria</taxon>
        <taxon>Pseudomonadati</taxon>
        <taxon>Pseudomonadota</taxon>
        <taxon>Gammaproteobacteria</taxon>
        <taxon>Oceanospirillales</taxon>
        <taxon>Halomonadaceae</taxon>
        <taxon>Vreelandella</taxon>
    </lineage>
</organism>
<evidence type="ECO:0000256" key="4">
    <source>
        <dbReference type="ARBA" id="ARBA00022840"/>
    </source>
</evidence>
<dbReference type="Gene3D" id="3.40.50.300">
    <property type="entry name" value="P-loop containing nucleotide triphosphate hydrolases"/>
    <property type="match status" value="1"/>
</dbReference>
<dbReference type="KEGG" id="hsr:HSBAA_35920"/>
<dbReference type="GO" id="GO:0003724">
    <property type="term" value="F:RNA helicase activity"/>
    <property type="evidence" value="ECO:0007669"/>
    <property type="project" value="TreeGrafter"/>
</dbReference>
<reference evidence="5 6" key="1">
    <citation type="journal article" date="2019" name="Microbiol. Resour. Announc.">
        <title>Complete Genome Sequence of Halomonas sulfidaeris Strain Esulfide1 Isolated from a Metal Sulfide Rock at a Depth of 2,200 Meters, Obtained Using Nanopore Sequencing.</title>
        <authorList>
            <person name="Saito M."/>
            <person name="Nishigata A."/>
            <person name="Galipon J."/>
            <person name="Arakawa K."/>
        </authorList>
    </citation>
    <scope>NUCLEOTIDE SEQUENCE [LARGE SCALE GENOMIC DNA]</scope>
    <source>
        <strain evidence="5 6">ATCC BAA-803</strain>
    </source>
</reference>
<evidence type="ECO:0000313" key="5">
    <source>
        <dbReference type="EMBL" id="BBI62286.1"/>
    </source>
</evidence>
<dbReference type="SUPFAM" id="SSF52540">
    <property type="entry name" value="P-loop containing nucleoside triphosphate hydrolases"/>
    <property type="match status" value="1"/>
</dbReference>
<protein>
    <recommendedName>
        <fullName evidence="7">Helicase C-terminal domain-containing protein</fullName>
    </recommendedName>
</protein>
<evidence type="ECO:0000256" key="3">
    <source>
        <dbReference type="ARBA" id="ARBA00022806"/>
    </source>
</evidence>
<evidence type="ECO:0000256" key="1">
    <source>
        <dbReference type="ARBA" id="ARBA00022741"/>
    </source>
</evidence>
<dbReference type="AlphaFoldDB" id="A0A455U831"/>
<gene>
    <name evidence="5" type="ORF">HSBAA_35920</name>
</gene>
<dbReference type="InterPro" id="IPR027417">
    <property type="entry name" value="P-loop_NTPase"/>
</dbReference>